<dbReference type="PANTHER" id="PTHR31503">
    <property type="entry name" value="VACUOLAR CALCIUM ION TRANSPORTER"/>
    <property type="match status" value="1"/>
</dbReference>
<dbReference type="OrthoDB" id="26525at2759"/>
<feature type="transmembrane region" description="Helical" evidence="9">
    <location>
        <begin position="582"/>
        <end position="599"/>
    </location>
</feature>
<reference evidence="12" key="1">
    <citation type="journal article" date="2019" name="Nat. Commun.">
        <title>Expansion of phycobilisome linker gene families in mesophilic red algae.</title>
        <authorList>
            <person name="Lee J."/>
            <person name="Kim D."/>
            <person name="Bhattacharya D."/>
            <person name="Yoon H.S."/>
        </authorList>
    </citation>
    <scope>NUCLEOTIDE SEQUENCE [LARGE SCALE GENOMIC DNA]</scope>
    <source>
        <strain evidence="12">CCMP 1328</strain>
    </source>
</reference>
<feature type="transmembrane region" description="Helical" evidence="9">
    <location>
        <begin position="84"/>
        <end position="104"/>
    </location>
</feature>
<feature type="transmembrane region" description="Helical" evidence="9">
    <location>
        <begin position="231"/>
        <end position="249"/>
    </location>
</feature>
<organism evidence="11 12">
    <name type="scientific">Porphyridium purpureum</name>
    <name type="common">Red alga</name>
    <name type="synonym">Porphyridium cruentum</name>
    <dbReference type="NCBI Taxonomy" id="35688"/>
    <lineage>
        <taxon>Eukaryota</taxon>
        <taxon>Rhodophyta</taxon>
        <taxon>Bangiophyceae</taxon>
        <taxon>Porphyridiales</taxon>
        <taxon>Porphyridiaceae</taxon>
        <taxon>Porphyridium</taxon>
    </lineage>
</organism>
<dbReference type="InterPro" id="IPR011992">
    <property type="entry name" value="EF-hand-dom_pair"/>
</dbReference>
<feature type="transmembrane region" description="Helical" evidence="9">
    <location>
        <begin position="450"/>
        <end position="468"/>
    </location>
</feature>
<evidence type="ECO:0000256" key="7">
    <source>
        <dbReference type="ARBA" id="ARBA00023136"/>
    </source>
</evidence>
<evidence type="ECO:0000256" key="6">
    <source>
        <dbReference type="ARBA" id="ARBA00023065"/>
    </source>
</evidence>
<keyword evidence="5 9" id="KW-1133">Transmembrane helix</keyword>
<evidence type="ECO:0000313" key="12">
    <source>
        <dbReference type="Proteomes" id="UP000324585"/>
    </source>
</evidence>
<dbReference type="GO" id="GO:0016020">
    <property type="term" value="C:membrane"/>
    <property type="evidence" value="ECO:0007669"/>
    <property type="project" value="InterPro"/>
</dbReference>
<gene>
    <name evidence="11" type="ORF">FVE85_7949</name>
</gene>
<dbReference type="PANTHER" id="PTHR31503:SF36">
    <property type="entry name" value="SODIUM_CALCIUM EXCHANGER MEMBRANE REGION DOMAIN-CONTAINING PROTEIN"/>
    <property type="match status" value="1"/>
</dbReference>
<dbReference type="GO" id="GO:0006874">
    <property type="term" value="P:intracellular calcium ion homeostasis"/>
    <property type="evidence" value="ECO:0007669"/>
    <property type="project" value="TreeGrafter"/>
</dbReference>
<evidence type="ECO:0000256" key="1">
    <source>
        <dbReference type="ARBA" id="ARBA00004127"/>
    </source>
</evidence>
<dbReference type="Proteomes" id="UP000324585">
    <property type="component" value="Unassembled WGS sequence"/>
</dbReference>
<feature type="region of interest" description="Disordered" evidence="8">
    <location>
        <begin position="402"/>
        <end position="445"/>
    </location>
</feature>
<dbReference type="EMBL" id="VRMN01000009">
    <property type="protein sequence ID" value="KAA8492442.1"/>
    <property type="molecule type" value="Genomic_DNA"/>
</dbReference>
<sequence>MASALFIDPAGLPGGKEFLETCAAAGKNEELRAMLRCGSSTAAMLGFFQSVLLMVVYGYVLYTASNMIADGSELLLLVPSLRNVVGSVVLPILGAVPDGAIILFSAMGGNAQEEVAVGIGALAGSTIMLLTVPWVLSIVGGRVSILPSGTLNYKKSAESPEPFQRLNDADKFSLSRAGVGVYDSVQHAGKLLLLTSISYLVIQGPAFASGTWLAANATPHVVREAAKKEHWFALFGFVVCILFFVYYLYEQIKDSQSGGVQIEDKLDQVRERAIQQGKVTLSGAFYRELVSAAHENERVVAGETTSLTKAKRVDPGLRVLLKTFFSHFDIDNSGSIDKQELNLLMVEMGEYLTENELRELYKKIDANESGLIDFDEFCVAMPSFIMNRAHYLERKSTDEAIRKTSSRGAISSAVEATKPTEDDDDDESEEEEEVPEDLQDKDPSMQMRKIMTRSLSLMAMGTALVLIFSDPMCDVLGDLGFRMGVSGFYTSFVMAPLCSNASELLASYKYSLKRTRRTQTISFAALLGAGVMNNTFCLAIFMIIVFAKGLAWKFSAETLSILFVEIMMFFMSQRKVHTVRHALMVISLYPLSLLLVGFLENVVGLD</sequence>
<dbReference type="InterPro" id="IPR002048">
    <property type="entry name" value="EF_hand_dom"/>
</dbReference>
<keyword evidence="2" id="KW-0813">Transport</keyword>
<dbReference type="Pfam" id="PF13499">
    <property type="entry name" value="EF-hand_7"/>
    <property type="match status" value="1"/>
</dbReference>
<keyword evidence="6" id="KW-0406">Ion transport</keyword>
<feature type="transmembrane region" description="Helical" evidence="9">
    <location>
        <begin position="488"/>
        <end position="508"/>
    </location>
</feature>
<evidence type="ECO:0000256" key="5">
    <source>
        <dbReference type="ARBA" id="ARBA00022989"/>
    </source>
</evidence>
<feature type="compositionally biased region" description="Acidic residues" evidence="8">
    <location>
        <begin position="421"/>
        <end position="437"/>
    </location>
</feature>
<evidence type="ECO:0000259" key="10">
    <source>
        <dbReference type="PROSITE" id="PS50222"/>
    </source>
</evidence>
<dbReference type="GO" id="GO:0015369">
    <property type="term" value="F:calcium:proton antiporter activity"/>
    <property type="evidence" value="ECO:0007669"/>
    <property type="project" value="TreeGrafter"/>
</dbReference>
<dbReference type="GO" id="GO:0005509">
    <property type="term" value="F:calcium ion binding"/>
    <property type="evidence" value="ECO:0007669"/>
    <property type="project" value="InterPro"/>
</dbReference>
<dbReference type="InterPro" id="IPR004837">
    <property type="entry name" value="NaCa_Exmemb"/>
</dbReference>
<dbReference type="SMART" id="SM00054">
    <property type="entry name" value="EFh"/>
    <property type="match status" value="2"/>
</dbReference>
<dbReference type="Gene3D" id="1.10.238.10">
    <property type="entry name" value="EF-hand"/>
    <property type="match status" value="1"/>
</dbReference>
<evidence type="ECO:0000313" key="11">
    <source>
        <dbReference type="EMBL" id="KAA8492442.1"/>
    </source>
</evidence>
<protein>
    <submittedName>
        <fullName evidence="11">Sodium/calcium exchanger NCL2</fullName>
    </submittedName>
</protein>
<proteinExistence type="predicted"/>
<feature type="domain" description="EF-hand" evidence="10">
    <location>
        <begin position="352"/>
        <end position="387"/>
    </location>
</feature>
<dbReference type="InterPro" id="IPR004713">
    <property type="entry name" value="CaH_exchang"/>
</dbReference>
<comment type="subcellular location">
    <subcellularLocation>
        <location evidence="1">Endomembrane system</location>
        <topology evidence="1">Multi-pass membrane protein</topology>
    </subcellularLocation>
</comment>
<evidence type="ECO:0000256" key="2">
    <source>
        <dbReference type="ARBA" id="ARBA00022448"/>
    </source>
</evidence>
<feature type="transmembrane region" description="Helical" evidence="9">
    <location>
        <begin position="42"/>
        <end position="64"/>
    </location>
</feature>
<feature type="domain" description="EF-hand" evidence="10">
    <location>
        <begin position="321"/>
        <end position="351"/>
    </location>
</feature>
<accession>A0A5J4YN78</accession>
<evidence type="ECO:0000256" key="9">
    <source>
        <dbReference type="SAM" id="Phobius"/>
    </source>
</evidence>
<comment type="caution">
    <text evidence="11">The sequence shown here is derived from an EMBL/GenBank/DDBJ whole genome shotgun (WGS) entry which is preliminary data.</text>
</comment>
<feature type="transmembrane region" description="Helical" evidence="9">
    <location>
        <begin position="116"/>
        <end position="136"/>
    </location>
</feature>
<keyword evidence="4" id="KW-0106">Calcium</keyword>
<keyword evidence="12" id="KW-1185">Reference proteome</keyword>
<dbReference type="PROSITE" id="PS50222">
    <property type="entry name" value="EF_HAND_2"/>
    <property type="match status" value="2"/>
</dbReference>
<evidence type="ECO:0000256" key="4">
    <source>
        <dbReference type="ARBA" id="ARBA00022837"/>
    </source>
</evidence>
<feature type="transmembrane region" description="Helical" evidence="9">
    <location>
        <begin position="550"/>
        <end position="570"/>
    </location>
</feature>
<dbReference type="PROSITE" id="PS00018">
    <property type="entry name" value="EF_HAND_1"/>
    <property type="match status" value="2"/>
</dbReference>
<name>A0A5J4YN78_PORPP</name>
<keyword evidence="3 9" id="KW-0812">Transmembrane</keyword>
<dbReference type="InterPro" id="IPR018247">
    <property type="entry name" value="EF_Hand_1_Ca_BS"/>
</dbReference>
<evidence type="ECO:0000256" key="3">
    <source>
        <dbReference type="ARBA" id="ARBA00022692"/>
    </source>
</evidence>
<dbReference type="GO" id="GO:0012505">
    <property type="term" value="C:endomembrane system"/>
    <property type="evidence" value="ECO:0007669"/>
    <property type="project" value="UniProtKB-SubCell"/>
</dbReference>
<dbReference type="SUPFAM" id="SSF47473">
    <property type="entry name" value="EF-hand"/>
    <property type="match status" value="1"/>
</dbReference>
<keyword evidence="7 9" id="KW-0472">Membrane</keyword>
<feature type="transmembrane region" description="Helical" evidence="9">
    <location>
        <begin position="520"/>
        <end position="544"/>
    </location>
</feature>
<evidence type="ECO:0000256" key="8">
    <source>
        <dbReference type="SAM" id="MobiDB-lite"/>
    </source>
</evidence>
<dbReference type="Pfam" id="PF01699">
    <property type="entry name" value="Na_Ca_ex"/>
    <property type="match status" value="1"/>
</dbReference>
<dbReference type="AlphaFoldDB" id="A0A5J4YN78"/>
<dbReference type="OMA" id="HTMKFLS"/>
<dbReference type="CDD" id="cd00051">
    <property type="entry name" value="EFh"/>
    <property type="match status" value="1"/>
</dbReference>